<feature type="repeat" description="ANK" evidence="3">
    <location>
        <begin position="37"/>
        <end position="69"/>
    </location>
</feature>
<dbReference type="PANTHER" id="PTHR23206:SF7">
    <property type="entry name" value="PROTEIN KINASE DOMAIN-CONTAINING PROTEIN"/>
    <property type="match status" value="1"/>
</dbReference>
<dbReference type="SMART" id="SM00454">
    <property type="entry name" value="SAM"/>
    <property type="match status" value="2"/>
</dbReference>
<dbReference type="Pfam" id="PF12796">
    <property type="entry name" value="Ank_2"/>
    <property type="match status" value="1"/>
</dbReference>
<dbReference type="InterPro" id="IPR036770">
    <property type="entry name" value="Ankyrin_rpt-contain_sf"/>
</dbReference>
<dbReference type="SUPFAM" id="SSF47769">
    <property type="entry name" value="SAM/Pointed domain"/>
    <property type="match status" value="2"/>
</dbReference>
<reference evidence="5 6" key="1">
    <citation type="submission" date="2016-11" db="EMBL/GenBank/DDBJ databases">
        <title>The macronuclear genome of Stentor coeruleus: a giant cell with tiny introns.</title>
        <authorList>
            <person name="Slabodnick M."/>
            <person name="Ruby J.G."/>
            <person name="Reiff S.B."/>
            <person name="Swart E.C."/>
            <person name="Gosai S."/>
            <person name="Prabakaran S."/>
            <person name="Witkowska E."/>
            <person name="Larue G.E."/>
            <person name="Fisher S."/>
            <person name="Freeman R.M."/>
            <person name="Gunawardena J."/>
            <person name="Chu W."/>
            <person name="Stover N.A."/>
            <person name="Gregory B.D."/>
            <person name="Nowacki M."/>
            <person name="Derisi J."/>
            <person name="Roy S.W."/>
            <person name="Marshall W.F."/>
            <person name="Sood P."/>
        </authorList>
    </citation>
    <scope>NUCLEOTIDE SEQUENCE [LARGE SCALE GENOMIC DNA]</scope>
    <source>
        <strain evidence="5">WM001</strain>
    </source>
</reference>
<dbReference type="SMART" id="SM00248">
    <property type="entry name" value="ANK"/>
    <property type="match status" value="4"/>
</dbReference>
<evidence type="ECO:0000313" key="5">
    <source>
        <dbReference type="EMBL" id="OMJ70976.1"/>
    </source>
</evidence>
<evidence type="ECO:0000313" key="6">
    <source>
        <dbReference type="Proteomes" id="UP000187209"/>
    </source>
</evidence>
<dbReference type="Pfam" id="PF00023">
    <property type="entry name" value="Ank"/>
    <property type="match status" value="2"/>
</dbReference>
<dbReference type="PANTHER" id="PTHR23206">
    <property type="entry name" value="MASK PROTEIN"/>
    <property type="match status" value="1"/>
</dbReference>
<dbReference type="GO" id="GO:0045087">
    <property type="term" value="P:innate immune response"/>
    <property type="evidence" value="ECO:0007669"/>
    <property type="project" value="TreeGrafter"/>
</dbReference>
<keyword evidence="2 3" id="KW-0040">ANK repeat</keyword>
<feature type="repeat" description="ANK" evidence="3">
    <location>
        <begin position="137"/>
        <end position="169"/>
    </location>
</feature>
<name>A0A1R2B2K4_9CILI</name>
<dbReference type="AlphaFoldDB" id="A0A1R2B2K4"/>
<comment type="caution">
    <text evidence="5">The sequence shown here is derived from an EMBL/GenBank/DDBJ whole genome shotgun (WGS) entry which is preliminary data.</text>
</comment>
<dbReference type="PROSITE" id="PS50297">
    <property type="entry name" value="ANK_REP_REGION"/>
    <property type="match status" value="3"/>
</dbReference>
<dbReference type="InterPro" id="IPR013761">
    <property type="entry name" value="SAM/pointed_sf"/>
</dbReference>
<dbReference type="EMBL" id="MPUH01001034">
    <property type="protein sequence ID" value="OMJ70976.1"/>
    <property type="molecule type" value="Genomic_DNA"/>
</dbReference>
<evidence type="ECO:0000256" key="2">
    <source>
        <dbReference type="ARBA" id="ARBA00023043"/>
    </source>
</evidence>
<gene>
    <name evidence="5" type="ORF">SteCoe_30926</name>
</gene>
<organism evidence="5 6">
    <name type="scientific">Stentor coeruleus</name>
    <dbReference type="NCBI Taxonomy" id="5963"/>
    <lineage>
        <taxon>Eukaryota</taxon>
        <taxon>Sar</taxon>
        <taxon>Alveolata</taxon>
        <taxon>Ciliophora</taxon>
        <taxon>Postciliodesmatophora</taxon>
        <taxon>Heterotrichea</taxon>
        <taxon>Heterotrichida</taxon>
        <taxon>Stentoridae</taxon>
        <taxon>Stentor</taxon>
    </lineage>
</organism>
<keyword evidence="6" id="KW-1185">Reference proteome</keyword>
<feature type="repeat" description="ANK" evidence="3">
    <location>
        <begin position="103"/>
        <end position="135"/>
    </location>
</feature>
<proteinExistence type="predicted"/>
<evidence type="ECO:0000256" key="3">
    <source>
        <dbReference type="PROSITE-ProRule" id="PRU00023"/>
    </source>
</evidence>
<dbReference type="PROSITE" id="PS50105">
    <property type="entry name" value="SAM_DOMAIN"/>
    <property type="match status" value="1"/>
</dbReference>
<evidence type="ECO:0000256" key="1">
    <source>
        <dbReference type="ARBA" id="ARBA00022737"/>
    </source>
</evidence>
<sequence>MESIQGLLKACRVGDLESLTQILEVSPELIDAAENSLGWTGLYCSVLCGHYEISKFLIKNNANVNIKTRMGETPLHQAVECKNLKLCKLLLKHGADPNIQQNDGETPLHIAVVKNNYKCVCLLLENNAECNIQNYIYGKTPVHYASEKGNDKIYKEILKYGPNMSIKDKSGNTAKDMRNSIKDSKDDITIIVTPISGEPIESACLSQQLSPSYTRCNSDVSLMAENRCLDNKLRQCEMMHKKIRETVRSSVETIKRLDHSSNSLQEMDTERTVIEEKPGDKLKPDLNRWLKTLRLDSEAEILAKAGYDDLTQLVKQMRTTIPLTEKSLRRIGMTKPGHRRRMLVSLESLASQDDTGGLFKQIQCCLSFPRNIWFNNTSSLEQWLDDLCLRDFAEIIRNAGFEEVEDLIVLAGTSYAIDDKVLLEIGIDKPGYRERILAKIRESCGGLKTEEIVIDRSSNNTACELCEIM</sequence>
<dbReference type="SUPFAM" id="SSF48403">
    <property type="entry name" value="Ankyrin repeat"/>
    <property type="match status" value="1"/>
</dbReference>
<dbReference type="Pfam" id="PF00536">
    <property type="entry name" value="SAM_1"/>
    <property type="match status" value="1"/>
</dbReference>
<feature type="repeat" description="ANK" evidence="3">
    <location>
        <begin position="70"/>
        <end position="102"/>
    </location>
</feature>
<dbReference type="Gene3D" id="1.25.40.20">
    <property type="entry name" value="Ankyrin repeat-containing domain"/>
    <property type="match status" value="2"/>
</dbReference>
<dbReference type="GO" id="GO:0005737">
    <property type="term" value="C:cytoplasm"/>
    <property type="evidence" value="ECO:0007669"/>
    <property type="project" value="TreeGrafter"/>
</dbReference>
<accession>A0A1R2B2K4</accession>
<dbReference type="Gene3D" id="1.10.150.50">
    <property type="entry name" value="Transcription Factor, Ets-1"/>
    <property type="match status" value="2"/>
</dbReference>
<dbReference type="InterPro" id="IPR051631">
    <property type="entry name" value="Ankyrin-KH/SAM_domain"/>
</dbReference>
<keyword evidence="1" id="KW-0677">Repeat</keyword>
<dbReference type="InterPro" id="IPR002110">
    <property type="entry name" value="Ankyrin_rpt"/>
</dbReference>
<feature type="domain" description="SAM" evidence="4">
    <location>
        <begin position="285"/>
        <end position="352"/>
    </location>
</feature>
<protein>
    <recommendedName>
        <fullName evidence="4">SAM domain-containing protein</fullName>
    </recommendedName>
</protein>
<evidence type="ECO:0000259" key="4">
    <source>
        <dbReference type="PROSITE" id="PS50105"/>
    </source>
</evidence>
<dbReference type="InterPro" id="IPR001660">
    <property type="entry name" value="SAM"/>
</dbReference>
<dbReference type="OrthoDB" id="408027at2759"/>
<dbReference type="Proteomes" id="UP000187209">
    <property type="component" value="Unassembled WGS sequence"/>
</dbReference>
<dbReference type="PROSITE" id="PS50088">
    <property type="entry name" value="ANK_REPEAT"/>
    <property type="match status" value="4"/>
</dbReference>